<evidence type="ECO:0000256" key="1">
    <source>
        <dbReference type="SAM" id="MobiDB-lite"/>
    </source>
</evidence>
<feature type="signal peptide" evidence="2">
    <location>
        <begin position="1"/>
        <end position="20"/>
    </location>
</feature>
<organism evidence="3 4">
    <name type="scientific">Merdimmobilis hominis</name>
    <dbReference type="NCBI Taxonomy" id="2897707"/>
    <lineage>
        <taxon>Bacteria</taxon>
        <taxon>Bacillati</taxon>
        <taxon>Bacillota</taxon>
        <taxon>Clostridia</taxon>
        <taxon>Eubacteriales</taxon>
        <taxon>Oscillospiraceae</taxon>
        <taxon>Merdimmobilis</taxon>
    </lineage>
</organism>
<protein>
    <submittedName>
        <fullName evidence="3">Uncharacterized protein</fullName>
    </submittedName>
</protein>
<evidence type="ECO:0000256" key="2">
    <source>
        <dbReference type="SAM" id="SignalP"/>
    </source>
</evidence>
<sequence>MKIRKLLCILCAFSMILALTACNNGQTSTPKSNENSTDETSDQTSTPEDTEYQLDRTPYPESAFQLYGKECRVAAEGAKLSQYPEPYCSLKQGETIKAGADAEIRNDFAERPFYKIWLTNDQETDCAYTDAWVSRFFLLGGEPGDMVYHGITFGQTKEEVDKIADSNPNIGYSSNADKELLLKVLFNEVGDEWDNRITEEYYIYDDIGRDGLGYKLYVAFLDGKVYGMALTTHFSAIDHLF</sequence>
<feature type="compositionally biased region" description="Polar residues" evidence="1">
    <location>
        <begin position="26"/>
        <end position="35"/>
    </location>
</feature>
<reference evidence="3" key="2">
    <citation type="journal article" date="2021" name="Sci. Rep.">
        <title>The distribution of antibiotic resistance genes in chicken gut microbiota commensals.</title>
        <authorList>
            <person name="Juricova H."/>
            <person name="Matiasovicova J."/>
            <person name="Kubasova T."/>
            <person name="Cejkova D."/>
            <person name="Rychlik I."/>
        </authorList>
    </citation>
    <scope>NUCLEOTIDE SEQUENCE</scope>
    <source>
        <strain evidence="3">An559</strain>
    </source>
</reference>
<dbReference type="RefSeq" id="WP_204445139.1">
    <property type="nucleotide sequence ID" value="NZ_JACJKY010000005.1"/>
</dbReference>
<accession>A0A938X5J9</accession>
<name>A0A938X5J9_9FIRM</name>
<reference evidence="3" key="1">
    <citation type="submission" date="2020-08" db="EMBL/GenBank/DDBJ databases">
        <authorList>
            <person name="Cejkova D."/>
            <person name="Kubasova T."/>
            <person name="Jahodarova E."/>
            <person name="Rychlik I."/>
        </authorList>
    </citation>
    <scope>NUCLEOTIDE SEQUENCE</scope>
    <source>
        <strain evidence="3">An559</strain>
    </source>
</reference>
<evidence type="ECO:0000313" key="4">
    <source>
        <dbReference type="Proteomes" id="UP000774750"/>
    </source>
</evidence>
<evidence type="ECO:0000313" key="3">
    <source>
        <dbReference type="EMBL" id="MBM6920363.1"/>
    </source>
</evidence>
<dbReference type="Proteomes" id="UP000774750">
    <property type="component" value="Unassembled WGS sequence"/>
</dbReference>
<dbReference type="PROSITE" id="PS51257">
    <property type="entry name" value="PROKAR_LIPOPROTEIN"/>
    <property type="match status" value="1"/>
</dbReference>
<comment type="caution">
    <text evidence="3">The sequence shown here is derived from an EMBL/GenBank/DDBJ whole genome shotgun (WGS) entry which is preliminary data.</text>
</comment>
<feature type="region of interest" description="Disordered" evidence="1">
    <location>
        <begin position="26"/>
        <end position="55"/>
    </location>
</feature>
<keyword evidence="2" id="KW-0732">Signal</keyword>
<gene>
    <name evidence="3" type="ORF">H6A12_04235</name>
</gene>
<proteinExistence type="predicted"/>
<dbReference type="AlphaFoldDB" id="A0A938X5J9"/>
<feature type="chain" id="PRO_5038689667" evidence="2">
    <location>
        <begin position="21"/>
        <end position="241"/>
    </location>
</feature>
<dbReference type="EMBL" id="JACJKY010000005">
    <property type="protein sequence ID" value="MBM6920363.1"/>
    <property type="molecule type" value="Genomic_DNA"/>
</dbReference>
<keyword evidence="4" id="KW-1185">Reference proteome</keyword>